<dbReference type="InterPro" id="IPR035965">
    <property type="entry name" value="PAS-like_dom_sf"/>
</dbReference>
<evidence type="ECO:0000313" key="3">
    <source>
        <dbReference type="EMBL" id="EQD75952.1"/>
    </source>
</evidence>
<dbReference type="InterPro" id="IPR052155">
    <property type="entry name" value="Biofilm_reg_signaling"/>
</dbReference>
<dbReference type="SMART" id="SM00052">
    <property type="entry name" value="EAL"/>
    <property type="match status" value="1"/>
</dbReference>
<dbReference type="InterPro" id="IPR000160">
    <property type="entry name" value="GGDEF_dom"/>
</dbReference>
<dbReference type="PROSITE" id="PS50887">
    <property type="entry name" value="GGDEF"/>
    <property type="match status" value="1"/>
</dbReference>
<dbReference type="Pfam" id="PF00563">
    <property type="entry name" value="EAL"/>
    <property type="match status" value="1"/>
</dbReference>
<name>T1C1T4_9ZZZZ</name>
<dbReference type="InterPro" id="IPR043128">
    <property type="entry name" value="Rev_trsase/Diguanyl_cyclase"/>
</dbReference>
<dbReference type="Pfam" id="PF00990">
    <property type="entry name" value="GGDEF"/>
    <property type="match status" value="1"/>
</dbReference>
<dbReference type="PANTHER" id="PTHR44757">
    <property type="entry name" value="DIGUANYLATE CYCLASE DGCP"/>
    <property type="match status" value="1"/>
</dbReference>
<organism evidence="3">
    <name type="scientific">mine drainage metagenome</name>
    <dbReference type="NCBI Taxonomy" id="410659"/>
    <lineage>
        <taxon>unclassified sequences</taxon>
        <taxon>metagenomes</taxon>
        <taxon>ecological metagenomes</taxon>
    </lineage>
</organism>
<dbReference type="InterPro" id="IPR029787">
    <property type="entry name" value="Nucleotide_cyclase"/>
</dbReference>
<dbReference type="InterPro" id="IPR013656">
    <property type="entry name" value="PAS_4"/>
</dbReference>
<dbReference type="AlphaFoldDB" id="T1C1T4"/>
<protein>
    <submittedName>
        <fullName evidence="3">Diguanylate cyclase/phosphodiesterase with PAS/PAC sensor(S)</fullName>
    </submittedName>
</protein>
<gene>
    <name evidence="3" type="ORF">B1A_03560</name>
</gene>
<dbReference type="InterPro" id="IPR035919">
    <property type="entry name" value="EAL_sf"/>
</dbReference>
<dbReference type="CDD" id="cd01949">
    <property type="entry name" value="GGDEF"/>
    <property type="match status" value="1"/>
</dbReference>
<dbReference type="SUPFAM" id="SSF141868">
    <property type="entry name" value="EAL domain-like"/>
    <property type="match status" value="1"/>
</dbReference>
<dbReference type="SMART" id="SM00267">
    <property type="entry name" value="GGDEF"/>
    <property type="match status" value="1"/>
</dbReference>
<proteinExistence type="predicted"/>
<evidence type="ECO:0000259" key="1">
    <source>
        <dbReference type="PROSITE" id="PS50883"/>
    </source>
</evidence>
<feature type="domain" description="GGDEF" evidence="2">
    <location>
        <begin position="177"/>
        <end position="306"/>
    </location>
</feature>
<accession>T1C1T4</accession>
<dbReference type="PROSITE" id="PS50883">
    <property type="entry name" value="EAL"/>
    <property type="match status" value="1"/>
</dbReference>
<dbReference type="Gene3D" id="3.20.20.450">
    <property type="entry name" value="EAL domain"/>
    <property type="match status" value="1"/>
</dbReference>
<dbReference type="Gene3D" id="3.30.450.20">
    <property type="entry name" value="PAS domain"/>
    <property type="match status" value="1"/>
</dbReference>
<dbReference type="CDD" id="cd01948">
    <property type="entry name" value="EAL"/>
    <property type="match status" value="1"/>
</dbReference>
<dbReference type="InterPro" id="IPR000014">
    <property type="entry name" value="PAS"/>
</dbReference>
<dbReference type="EMBL" id="AUZX01002619">
    <property type="protein sequence ID" value="EQD75952.1"/>
    <property type="molecule type" value="Genomic_DNA"/>
</dbReference>
<evidence type="ECO:0000259" key="2">
    <source>
        <dbReference type="PROSITE" id="PS50887"/>
    </source>
</evidence>
<reference evidence="3" key="1">
    <citation type="submission" date="2013-08" db="EMBL/GenBank/DDBJ databases">
        <authorList>
            <person name="Mendez C."/>
            <person name="Richter M."/>
            <person name="Ferrer M."/>
            <person name="Sanchez J."/>
        </authorList>
    </citation>
    <scope>NUCLEOTIDE SEQUENCE</scope>
</reference>
<dbReference type="PANTHER" id="PTHR44757:SF2">
    <property type="entry name" value="BIOFILM ARCHITECTURE MAINTENANCE PROTEIN MBAA"/>
    <property type="match status" value="1"/>
</dbReference>
<dbReference type="NCBIfam" id="TIGR00254">
    <property type="entry name" value="GGDEF"/>
    <property type="match status" value="1"/>
</dbReference>
<sequence length="559" mass="60376">MPPPTTDSDAMPGTCAPQAAFAAVPEAFDGLEGGHALDALLDWLGEAVCVTDGQYRYLAANAAMAAIYGLRDPAEMLGKTAFDLYPDFRQSVFFEACAAVVREEAPQSRIGYSGVARGWVTIRAAPLGRDRYALVVQRITQRTDATTTLQQHDRLTALPNRWRLEDDIGRQADPNAGGGVLTLLDVRRFRSLSHAFGAGEGDRTLVEIAARIQNNLRLPQQAYRYGDDRFAIWAPDGQESLRASLACVRNALAAPFVLDGVPVHIQFCIGRAHHAPASTVQKTIIQAECALAAAKTGPQHDVEFHPGLAGPGPDPVLTIHLRAAIDDDRLDVHFQPIVDALDGRTVYAEALVRWNHPQHGLLLPGAFLPLAEDAGWMMAIDRFVLDRAVTFAAQAAREGNPFGVAVNLSADSVDDPGTVDAVHVVLRTHGLPPSKLLLEITESSLIRQPERSRDVVAALRGLGVSTAIDDFGSGQAGFTYVASYPSRVVKIDRSLVAPLPDSHTHRVMVNNIIRMVHGLGSLVVAEGVETPGQRDALQAMQCDMLQGWLLGNPWPRARS</sequence>
<reference evidence="3" key="2">
    <citation type="journal article" date="2014" name="ISME J.">
        <title>Microbial stratification in low pH oxic and suboxic macroscopic growths along an acid mine drainage.</title>
        <authorList>
            <person name="Mendez-Garcia C."/>
            <person name="Mesa V."/>
            <person name="Sprenger R.R."/>
            <person name="Richter M."/>
            <person name="Diez M.S."/>
            <person name="Solano J."/>
            <person name="Bargiela R."/>
            <person name="Golyshina O.V."/>
            <person name="Manteca A."/>
            <person name="Ramos J.L."/>
            <person name="Gallego J.R."/>
            <person name="Llorente I."/>
            <person name="Martins Dos Santos V.A."/>
            <person name="Jensen O.N."/>
            <person name="Pelaez A.I."/>
            <person name="Sanchez J."/>
            <person name="Ferrer M."/>
        </authorList>
    </citation>
    <scope>NUCLEOTIDE SEQUENCE</scope>
</reference>
<comment type="caution">
    <text evidence="3">The sequence shown here is derived from an EMBL/GenBank/DDBJ whole genome shotgun (WGS) entry which is preliminary data.</text>
</comment>
<dbReference type="InterPro" id="IPR001633">
    <property type="entry name" value="EAL_dom"/>
</dbReference>
<dbReference type="Pfam" id="PF08448">
    <property type="entry name" value="PAS_4"/>
    <property type="match status" value="1"/>
</dbReference>
<dbReference type="SMART" id="SM00091">
    <property type="entry name" value="PAS"/>
    <property type="match status" value="1"/>
</dbReference>
<feature type="domain" description="EAL" evidence="1">
    <location>
        <begin position="314"/>
        <end position="559"/>
    </location>
</feature>
<dbReference type="Gene3D" id="3.30.70.270">
    <property type="match status" value="1"/>
</dbReference>
<dbReference type="SUPFAM" id="SSF55785">
    <property type="entry name" value="PYP-like sensor domain (PAS domain)"/>
    <property type="match status" value="1"/>
</dbReference>
<dbReference type="SUPFAM" id="SSF55073">
    <property type="entry name" value="Nucleotide cyclase"/>
    <property type="match status" value="1"/>
</dbReference>